<dbReference type="GO" id="GO:0000398">
    <property type="term" value="P:mRNA splicing, via spliceosome"/>
    <property type="evidence" value="ECO:0007669"/>
    <property type="project" value="TreeGrafter"/>
</dbReference>
<dbReference type="CDD" id="cd04098">
    <property type="entry name" value="eEF2_C_snRNP"/>
    <property type="match status" value="1"/>
</dbReference>
<dbReference type="Gene3D" id="3.50.50.60">
    <property type="entry name" value="FAD/NAD(P)-binding domain"/>
    <property type="match status" value="1"/>
</dbReference>
<evidence type="ECO:0000256" key="9">
    <source>
        <dbReference type="SAM" id="MobiDB-lite"/>
    </source>
</evidence>
<dbReference type="InterPro" id="IPR031950">
    <property type="entry name" value="EFTUD2_N"/>
</dbReference>
<dbReference type="Gene3D" id="3.30.70.870">
    <property type="entry name" value="Elongation Factor G (Translational Gtpase), domain 3"/>
    <property type="match status" value="1"/>
</dbReference>
<keyword evidence="7" id="KW-0539">Nucleus</keyword>
<accession>A0AAD1ZF26</accession>
<dbReference type="InterPro" id="IPR014721">
    <property type="entry name" value="Ribsml_uS5_D2-typ_fold_subgr"/>
</dbReference>
<dbReference type="PRINTS" id="PR00315">
    <property type="entry name" value="ELONGATNFCT"/>
</dbReference>
<dbReference type="SUPFAM" id="SSF51971">
    <property type="entry name" value="Nucleotide-binding domain"/>
    <property type="match status" value="1"/>
</dbReference>
<dbReference type="GO" id="GO:0046540">
    <property type="term" value="C:U4/U6 x U5 tri-snRNP complex"/>
    <property type="evidence" value="ECO:0007669"/>
    <property type="project" value="TreeGrafter"/>
</dbReference>
<feature type="domain" description="Tr-type G" evidence="10">
    <location>
        <begin position="584"/>
        <end position="796"/>
    </location>
</feature>
<dbReference type="InterPro" id="IPR000795">
    <property type="entry name" value="T_Tr_GTP-bd_dom"/>
</dbReference>
<dbReference type="Gene3D" id="3.30.70.240">
    <property type="match status" value="1"/>
</dbReference>
<evidence type="ECO:0000259" key="10">
    <source>
        <dbReference type="PROSITE" id="PS51722"/>
    </source>
</evidence>
<dbReference type="InterPro" id="IPR005517">
    <property type="entry name" value="Transl_elong_EFG/EF2_IV"/>
</dbReference>
<sequence>MPSLYSNTSSSLVNVSCRSSASLSNRPVRYAVLGAGFAGLSVAWHLLNHSSKELDMCIDIYDQVGIGGGASGVAGGLLHPYSPKVKLLWRGAECWKESLNLLNVAEGALFKLVDRGKQVSPSNSEPSIVKRRGILRPAVSSKNLDLMIGNSENCYTSCRIESIHEDAAQSLVPDISVPLNLAFYMPEALSINSQCYLEALYLACENLAEEMSMVGVARKELSLHKKSVESLLELAGEYDAIIICLGARAAFLPELSGRLPLRMCRGLVTHLQLTNDIRKDYPLHSPSILSDAWLSVQGARSIHMGSTWEWKSSNYSRDVSVEEAAKAMEVLLPKASAVYPPIKEWTITGAMAGLRAMPPLTADGSLPILGCIDNLVGGGNNGGCKYWLFTGLGARGLLFHGWLGKLMAQAVLSCDEGLIPSELTSWKYNMQQQYSLLLILSARFFRSMDESLYDEFGNYIGPEIESDQESDREEEDEELEERADDARPMSDDEHTPGKSNGWLTTTDDVDMDSQIVLAEDKKYYPTAEEVYGEEVETLVMDEDEQPLEQPIIKPVKNLKFELGVKDSSTYVSTQFLLGLMSNPKLVRNVALVGHIHHGKTLFMDMLVEQTHHISTFDQDSEKHMRYTDTRIDEQERKISIKAVPMSLVLEDSCSKSYLCNIMDTPGHVNFSDEMTAALRLADGAVLVVDAAEGVMVNTERAIRHAIQERLPIVVVINKVDRLITELKLPPKDAYHKIRHTIEVINNHITAVSSTAGNVQVVDPALGNVCFASASAGWSFTLLSFAKLYVKLHGIPFDANKFASRLWGDYYFDPDTRSFKKKQPANGVERSFVQFVLEPLYKIYSQVIGEHKKSVEATLSELGVTLSNAAYRLNVRPLLRLACSSVFGTATGFTDMLVQHIPSAKEAAARKIEHIYSGPKDSTIYQAMEDCDPSGPLMVNVTKLYPKSDCSVFDAFGRVYSGEIMTGQTVRVLGEGYSPDDEEDMTMKEVTKLWVYQARYRIPVSRAPPGSWVLIEGVDASIMKTATLCNMEYDEDVYIFRPLQFNTLPVVKTATEPLNPSELPKMVEGLRKISKSYPLAITKVEESGEHTILGTGELYLDSIMKDLRELYSEVEVKVADPVVSFCETVVESSSMKCFAETPNKKNKITMIAEPLERGLAEDIENGVVSIDWPRKKLGDFFQTKYDWDLLAARSIWAFGPDKQGPNILLDDTLSSEVDKSLLNAVKDSIVQGFQWGAREGPLCDEPIRNVKFKIVDAKIAPEPLNRGTGQIIPTARRVAYSAFLMATPRLMEPVYYVEIQTPIDCVSAIYTVLSRRRGHVTADVPQPGTPAYIVKAFLPVIESFGFETDLRYHTQGQAFCLSVFDHWAIVPGDPLDKSIVLRPLEPAPIQHLAREFMVKTRRRKGMSEDVSINKFFDEAMVVELAQQAADLHQQML</sequence>
<dbReference type="Gene3D" id="2.40.30.10">
    <property type="entry name" value="Translation factors"/>
    <property type="match status" value="1"/>
</dbReference>
<dbReference type="Pfam" id="PF00009">
    <property type="entry name" value="GTP_EFTU"/>
    <property type="match status" value="1"/>
</dbReference>
<dbReference type="Proteomes" id="UP000834106">
    <property type="component" value="Chromosome 8"/>
</dbReference>
<evidence type="ECO:0000313" key="12">
    <source>
        <dbReference type="Proteomes" id="UP000834106"/>
    </source>
</evidence>
<dbReference type="NCBIfam" id="TIGR00231">
    <property type="entry name" value="small_GTP"/>
    <property type="match status" value="1"/>
</dbReference>
<dbReference type="Pfam" id="PF03764">
    <property type="entry name" value="EFG_IV"/>
    <property type="match status" value="1"/>
</dbReference>
<dbReference type="FunFam" id="3.40.50.300:FF:000646">
    <property type="entry name" value="U5 small nuclear ribonucleoprotein component"/>
    <property type="match status" value="1"/>
</dbReference>
<dbReference type="PANTHER" id="PTHR42908">
    <property type="entry name" value="TRANSLATION ELONGATION FACTOR-RELATED"/>
    <property type="match status" value="1"/>
</dbReference>
<dbReference type="FunFam" id="3.90.1430.10:FF:000001">
    <property type="entry name" value="116 kDa U5 small nuclear ribonucleoprotein component"/>
    <property type="match status" value="1"/>
</dbReference>
<dbReference type="PROSITE" id="PS51722">
    <property type="entry name" value="G_TR_2"/>
    <property type="match status" value="1"/>
</dbReference>
<dbReference type="GO" id="GO:0016607">
    <property type="term" value="C:nuclear speck"/>
    <property type="evidence" value="ECO:0007669"/>
    <property type="project" value="UniProtKB-SubCell"/>
</dbReference>
<dbReference type="Pfam" id="PF03144">
    <property type="entry name" value="GTP_EFTU_D2"/>
    <property type="match status" value="1"/>
</dbReference>
<feature type="region of interest" description="Disordered" evidence="9">
    <location>
        <begin position="460"/>
        <end position="505"/>
    </location>
</feature>
<name>A0AAD1ZF26_9LAMI</name>
<dbReference type="InterPro" id="IPR027417">
    <property type="entry name" value="P-loop_NTPase"/>
</dbReference>
<dbReference type="Pfam" id="PF01266">
    <property type="entry name" value="DAO"/>
    <property type="match status" value="1"/>
</dbReference>
<dbReference type="GO" id="GO:0005525">
    <property type="term" value="F:GTP binding"/>
    <property type="evidence" value="ECO:0007669"/>
    <property type="project" value="UniProtKB-KW"/>
</dbReference>
<dbReference type="GO" id="GO:0071007">
    <property type="term" value="C:U2-type catalytic step 2 spliceosome"/>
    <property type="evidence" value="ECO:0007669"/>
    <property type="project" value="TreeGrafter"/>
</dbReference>
<keyword evidence="2" id="KW-0507">mRNA processing</keyword>
<dbReference type="InterPro" id="IPR004161">
    <property type="entry name" value="EFTu-like_2"/>
</dbReference>
<dbReference type="Gene3D" id="3.30.230.10">
    <property type="match status" value="1"/>
</dbReference>
<dbReference type="SUPFAM" id="SSF52540">
    <property type="entry name" value="P-loop containing nucleoside triphosphate hydrolases"/>
    <property type="match status" value="1"/>
</dbReference>
<reference evidence="11" key="1">
    <citation type="submission" date="2023-05" db="EMBL/GenBank/DDBJ databases">
        <authorList>
            <person name="Huff M."/>
        </authorList>
    </citation>
    <scope>NUCLEOTIDE SEQUENCE</scope>
</reference>
<dbReference type="InterPro" id="IPR035655">
    <property type="entry name" value="U5-116kDa_C"/>
</dbReference>
<dbReference type="InterPro" id="IPR036188">
    <property type="entry name" value="FAD/NAD-bd_sf"/>
</dbReference>
<evidence type="ECO:0000256" key="3">
    <source>
        <dbReference type="ARBA" id="ARBA00022728"/>
    </source>
</evidence>
<dbReference type="FunFam" id="2.40.30.10:FF:000029">
    <property type="entry name" value="116 kDa U5 small nuclear ribonucleoprotein component"/>
    <property type="match status" value="1"/>
</dbReference>
<feature type="compositionally biased region" description="Acidic residues" evidence="9">
    <location>
        <begin position="464"/>
        <end position="483"/>
    </location>
</feature>
<dbReference type="Pfam" id="PF16004">
    <property type="entry name" value="EFTUD2"/>
    <property type="match status" value="1"/>
</dbReference>
<dbReference type="FunFam" id="3.30.70.240:FF:000004">
    <property type="entry name" value="116 kDa U5 small nuclear ribonucleoprotein"/>
    <property type="match status" value="1"/>
</dbReference>
<dbReference type="InterPro" id="IPR000640">
    <property type="entry name" value="EFG_V-like"/>
</dbReference>
<dbReference type="CDD" id="cd16264">
    <property type="entry name" value="snRNP_III"/>
    <property type="match status" value="1"/>
</dbReference>
<dbReference type="Gene3D" id="3.40.50.300">
    <property type="entry name" value="P-loop containing nucleotide triphosphate hydrolases"/>
    <property type="match status" value="1"/>
</dbReference>
<keyword evidence="12" id="KW-1185">Reference proteome</keyword>
<dbReference type="SUPFAM" id="SSF54211">
    <property type="entry name" value="Ribosomal protein S5 domain 2-like"/>
    <property type="match status" value="1"/>
</dbReference>
<dbReference type="EMBL" id="OU503043">
    <property type="protein sequence ID" value="CAI9765787.1"/>
    <property type="molecule type" value="Genomic_DNA"/>
</dbReference>
<evidence type="ECO:0000313" key="11">
    <source>
        <dbReference type="EMBL" id="CAI9765787.1"/>
    </source>
</evidence>
<dbReference type="InterPro" id="IPR009000">
    <property type="entry name" value="Transl_B-barrel_sf"/>
</dbReference>
<dbReference type="GO" id="GO:0030623">
    <property type="term" value="F:U5 snRNA binding"/>
    <property type="evidence" value="ECO:0007669"/>
    <property type="project" value="TreeGrafter"/>
</dbReference>
<dbReference type="CDD" id="cd01683">
    <property type="entry name" value="EF2_IV_snRNP"/>
    <property type="match status" value="1"/>
</dbReference>
<dbReference type="SMART" id="SM00889">
    <property type="entry name" value="EFG_IV"/>
    <property type="match status" value="1"/>
</dbReference>
<dbReference type="FunFam" id="3.30.70.870:FF:000002">
    <property type="entry name" value="Translation elongation factor 2"/>
    <property type="match status" value="1"/>
</dbReference>
<dbReference type="CDD" id="cd04167">
    <property type="entry name" value="Snu114p"/>
    <property type="match status" value="1"/>
</dbReference>
<dbReference type="SMART" id="SM00838">
    <property type="entry name" value="EFG_C"/>
    <property type="match status" value="1"/>
</dbReference>
<organism evidence="11 12">
    <name type="scientific">Fraxinus pennsylvanica</name>
    <dbReference type="NCBI Taxonomy" id="56036"/>
    <lineage>
        <taxon>Eukaryota</taxon>
        <taxon>Viridiplantae</taxon>
        <taxon>Streptophyta</taxon>
        <taxon>Embryophyta</taxon>
        <taxon>Tracheophyta</taxon>
        <taxon>Spermatophyta</taxon>
        <taxon>Magnoliopsida</taxon>
        <taxon>eudicotyledons</taxon>
        <taxon>Gunneridae</taxon>
        <taxon>Pentapetalae</taxon>
        <taxon>asterids</taxon>
        <taxon>lamiids</taxon>
        <taxon>Lamiales</taxon>
        <taxon>Oleaceae</taxon>
        <taxon>Oleeae</taxon>
        <taxon>Fraxinus</taxon>
    </lineage>
</organism>
<evidence type="ECO:0000256" key="4">
    <source>
        <dbReference type="ARBA" id="ARBA00022741"/>
    </source>
</evidence>
<evidence type="ECO:0000256" key="8">
    <source>
        <dbReference type="ARBA" id="ARBA00079027"/>
    </source>
</evidence>
<gene>
    <name evidence="11" type="ORF">FPE_LOCUS13217</name>
</gene>
<dbReference type="InterPro" id="IPR006076">
    <property type="entry name" value="FAD-dep_OxRdtase"/>
</dbReference>
<dbReference type="FunFam" id="3.30.230.10:FF:000009">
    <property type="entry name" value="116 kDa U5 small nuclear ribonucleoprotein component"/>
    <property type="match status" value="1"/>
</dbReference>
<keyword evidence="6" id="KW-0508">mRNA splicing</keyword>
<keyword evidence="5" id="KW-0342">GTP-binding</keyword>
<dbReference type="GO" id="GO:0005829">
    <property type="term" value="C:cytosol"/>
    <property type="evidence" value="ECO:0007669"/>
    <property type="project" value="TreeGrafter"/>
</dbReference>
<dbReference type="InterPro" id="IPR005225">
    <property type="entry name" value="Small_GTP-bd"/>
</dbReference>
<evidence type="ECO:0000256" key="5">
    <source>
        <dbReference type="ARBA" id="ARBA00023134"/>
    </source>
</evidence>
<dbReference type="Gene3D" id="3.30.9.10">
    <property type="entry name" value="D-Amino Acid Oxidase, subunit A, domain 2"/>
    <property type="match status" value="1"/>
</dbReference>
<dbReference type="InterPro" id="IPR035647">
    <property type="entry name" value="EFG_III/V"/>
</dbReference>
<dbReference type="PANTHER" id="PTHR42908:SF6">
    <property type="entry name" value="116 KDA U5 SMALL NUCLEAR RIBONUCLEOPROTEIN COMPONENT"/>
    <property type="match status" value="1"/>
</dbReference>
<dbReference type="SUPFAM" id="SSF54980">
    <property type="entry name" value="EF-G C-terminal domain-like"/>
    <property type="match status" value="2"/>
</dbReference>
<dbReference type="Pfam" id="PF00679">
    <property type="entry name" value="EFG_C"/>
    <property type="match status" value="1"/>
</dbReference>
<dbReference type="InterPro" id="IPR020568">
    <property type="entry name" value="Ribosomal_Su5_D2-typ_SF"/>
</dbReference>
<evidence type="ECO:0000256" key="1">
    <source>
        <dbReference type="ARBA" id="ARBA00004324"/>
    </source>
</evidence>
<keyword evidence="4" id="KW-0547">Nucleotide-binding</keyword>
<protein>
    <recommendedName>
        <fullName evidence="8">SNU114 homolog</fullName>
    </recommendedName>
</protein>
<dbReference type="CDD" id="cd04090">
    <property type="entry name" value="EF2_II_snRNP"/>
    <property type="match status" value="1"/>
</dbReference>
<dbReference type="GO" id="GO:0003924">
    <property type="term" value="F:GTPase activity"/>
    <property type="evidence" value="ECO:0007669"/>
    <property type="project" value="InterPro"/>
</dbReference>
<keyword evidence="3" id="KW-0747">Spliceosome</keyword>
<dbReference type="SUPFAM" id="SSF50447">
    <property type="entry name" value="Translation proteins"/>
    <property type="match status" value="1"/>
</dbReference>
<evidence type="ECO:0000256" key="7">
    <source>
        <dbReference type="ARBA" id="ARBA00023242"/>
    </source>
</evidence>
<dbReference type="Gene3D" id="3.90.1430.10">
    <property type="entry name" value="Yeast translation eEF2 (G' domain)"/>
    <property type="match status" value="1"/>
</dbReference>
<proteinExistence type="predicted"/>
<evidence type="ECO:0000256" key="2">
    <source>
        <dbReference type="ARBA" id="ARBA00022664"/>
    </source>
</evidence>
<dbReference type="InterPro" id="IPR044121">
    <property type="entry name" value="Snu114_GTP-bd"/>
</dbReference>
<evidence type="ECO:0000256" key="6">
    <source>
        <dbReference type="ARBA" id="ARBA00023187"/>
    </source>
</evidence>
<feature type="compositionally biased region" description="Basic and acidic residues" evidence="9">
    <location>
        <begin position="484"/>
        <end position="496"/>
    </location>
</feature>
<comment type="subcellular location">
    <subcellularLocation>
        <location evidence="1">Nucleus speckle</location>
    </subcellularLocation>
</comment>